<dbReference type="InterPro" id="IPR008969">
    <property type="entry name" value="CarboxyPept-like_regulatory"/>
</dbReference>
<dbReference type="InterPro" id="IPR036942">
    <property type="entry name" value="Beta-barrel_TonB_sf"/>
</dbReference>
<evidence type="ECO:0000256" key="8">
    <source>
        <dbReference type="SAM" id="SignalP"/>
    </source>
</evidence>
<evidence type="ECO:0000256" key="4">
    <source>
        <dbReference type="ARBA" id="ARBA00022692"/>
    </source>
</evidence>
<keyword evidence="11" id="KW-0675">Receptor</keyword>
<accession>A0A6L6UC96</accession>
<dbReference type="Proteomes" id="UP000478208">
    <property type="component" value="Unassembled WGS sequence"/>
</dbReference>
<comment type="caution">
    <text evidence="11">The sequence shown here is derived from an EMBL/GenBank/DDBJ whole genome shotgun (WGS) entry which is preliminary data.</text>
</comment>
<evidence type="ECO:0000259" key="10">
    <source>
        <dbReference type="Pfam" id="PF14905"/>
    </source>
</evidence>
<dbReference type="Pfam" id="PF07715">
    <property type="entry name" value="Plug"/>
    <property type="match status" value="1"/>
</dbReference>
<keyword evidence="2 7" id="KW-0813">Transport</keyword>
<dbReference type="InterPro" id="IPR039426">
    <property type="entry name" value="TonB-dep_rcpt-like"/>
</dbReference>
<organism evidence="11 12">
    <name type="scientific">Winogradskyella endarachnes</name>
    <dbReference type="NCBI Taxonomy" id="2681965"/>
    <lineage>
        <taxon>Bacteria</taxon>
        <taxon>Pseudomonadati</taxon>
        <taxon>Bacteroidota</taxon>
        <taxon>Flavobacteriia</taxon>
        <taxon>Flavobacteriales</taxon>
        <taxon>Flavobacteriaceae</taxon>
        <taxon>Winogradskyella</taxon>
    </lineage>
</organism>
<gene>
    <name evidence="11" type="ORF">GN138_14170</name>
</gene>
<evidence type="ECO:0000313" key="11">
    <source>
        <dbReference type="EMBL" id="MUU79599.1"/>
    </source>
</evidence>
<evidence type="ECO:0000313" key="12">
    <source>
        <dbReference type="Proteomes" id="UP000478208"/>
    </source>
</evidence>
<proteinExistence type="inferred from homology"/>
<protein>
    <submittedName>
        <fullName evidence="11">TonB-dependent receptor</fullName>
    </submittedName>
</protein>
<dbReference type="InterPro" id="IPR037066">
    <property type="entry name" value="Plug_dom_sf"/>
</dbReference>
<feature type="signal peptide" evidence="8">
    <location>
        <begin position="1"/>
        <end position="22"/>
    </location>
</feature>
<name>A0A6L6UC96_9FLAO</name>
<keyword evidence="5 7" id="KW-0472">Membrane</keyword>
<evidence type="ECO:0000256" key="1">
    <source>
        <dbReference type="ARBA" id="ARBA00004571"/>
    </source>
</evidence>
<evidence type="ECO:0000256" key="6">
    <source>
        <dbReference type="ARBA" id="ARBA00023237"/>
    </source>
</evidence>
<keyword evidence="3 7" id="KW-1134">Transmembrane beta strand</keyword>
<feature type="chain" id="PRO_5026685699" evidence="8">
    <location>
        <begin position="23"/>
        <end position="792"/>
    </location>
</feature>
<dbReference type="AlphaFoldDB" id="A0A6L6UC96"/>
<evidence type="ECO:0000259" key="9">
    <source>
        <dbReference type="Pfam" id="PF07715"/>
    </source>
</evidence>
<dbReference type="PANTHER" id="PTHR40980:SF4">
    <property type="entry name" value="TONB-DEPENDENT RECEPTOR-LIKE BETA-BARREL DOMAIN-CONTAINING PROTEIN"/>
    <property type="match status" value="1"/>
</dbReference>
<dbReference type="Gene3D" id="2.60.40.1120">
    <property type="entry name" value="Carboxypeptidase-like, regulatory domain"/>
    <property type="match status" value="1"/>
</dbReference>
<dbReference type="Gene3D" id="2.170.130.10">
    <property type="entry name" value="TonB-dependent receptor, plug domain"/>
    <property type="match status" value="1"/>
</dbReference>
<feature type="domain" description="Outer membrane protein beta-barrel" evidence="10">
    <location>
        <begin position="381"/>
        <end position="776"/>
    </location>
</feature>
<keyword evidence="4 7" id="KW-0812">Transmembrane</keyword>
<reference evidence="11 12" key="1">
    <citation type="submission" date="2019-12" db="EMBL/GenBank/DDBJ databases">
        <authorList>
            <person name="Li J."/>
        </authorList>
    </citation>
    <scope>NUCLEOTIDE SEQUENCE [LARGE SCALE GENOMIC DNA]</scope>
    <source>
        <strain evidence="11 12">HL2-2</strain>
    </source>
</reference>
<dbReference type="InterPro" id="IPR012910">
    <property type="entry name" value="Plug_dom"/>
</dbReference>
<evidence type="ECO:0000256" key="7">
    <source>
        <dbReference type="PROSITE-ProRule" id="PRU01360"/>
    </source>
</evidence>
<sequence>MKTFYINLSIVLIQVISGFAIAQDNDINISGVVLEEATSQPIPYATVALYRKNSKEIITGTSTDYEGKFNLMTTASNFYIEISFMGFKTKSITQLNSSHSKINLGVIKLAEDSESLEEVVVRADVSKTVFKLDKRVFNIGKDISSTGASALEVLNSVPSVTVNIEGEISLRGSSGVQILINGKPSVLADESSNALGTLTADMIESIEVITNPSAKYEASGTAGILNIILKKEEKKGWNGSVSLNTGTPDNHSVGLSLNRRTEKFNLFTQIGVGYRSLPRDSEAINTNLADNEVIYSVGTSYRDETFYNFTLGTDYHINDLNVLTLSGNFAYEVEDQPSETNFRYYDSNNVLVSNWVRKEITEATNPKYQYDFNYKKQFKNNSEHALQLSALGRFFGKDQSSEFINSTISGTDANSNQQTKTDFKQADYTFKADYTNPLSDSYTIEAGAQYVINDVGNDYQVSDLEGTDYVVNEDLTNNFEYNQKVLGIYFTGAYELEKWGIKAGLRLENTDLSTLLTNTNVSNSQNFTNYFPSFHTSYKLSDNMSLQAGYSRRVFRPRLWDLNPFFNIRNNFNITVGNPDLQPEFTDSYEITSIYKIGKASFSSSIYHKYTTEVIERVSTFNDNVTTTTTENIGTNASIGFETNGKYSPTNWLTLTGDFNFNYFDRVGNFETESFDFSGNQWSSRLGTKVGLPADIDVELTGRYQSGYNTIQGDVSGYAFLDFGLRKKILKGKAVVNIGVRDVFESRISESFVSQPTFETYSHSQRGRFITLGVSYGFGKGEAMTYSGGRRR</sequence>
<dbReference type="SUPFAM" id="SSF49464">
    <property type="entry name" value="Carboxypeptidase regulatory domain-like"/>
    <property type="match status" value="1"/>
</dbReference>
<dbReference type="InterPro" id="IPR041700">
    <property type="entry name" value="OMP_b-brl_3"/>
</dbReference>
<dbReference type="Gene3D" id="2.40.170.20">
    <property type="entry name" value="TonB-dependent receptor, beta-barrel domain"/>
    <property type="match status" value="1"/>
</dbReference>
<dbReference type="PANTHER" id="PTHR40980">
    <property type="entry name" value="PLUG DOMAIN-CONTAINING PROTEIN"/>
    <property type="match status" value="1"/>
</dbReference>
<evidence type="ECO:0000256" key="3">
    <source>
        <dbReference type="ARBA" id="ARBA00022452"/>
    </source>
</evidence>
<comment type="similarity">
    <text evidence="7">Belongs to the TonB-dependent receptor family.</text>
</comment>
<keyword evidence="6 7" id="KW-0998">Cell outer membrane</keyword>
<dbReference type="EMBL" id="WOWS01000006">
    <property type="protein sequence ID" value="MUU79599.1"/>
    <property type="molecule type" value="Genomic_DNA"/>
</dbReference>
<dbReference type="SUPFAM" id="SSF56935">
    <property type="entry name" value="Porins"/>
    <property type="match status" value="1"/>
</dbReference>
<keyword evidence="8" id="KW-0732">Signal</keyword>
<dbReference type="RefSeq" id="WP_157364661.1">
    <property type="nucleotide sequence ID" value="NZ_WOWS01000006.1"/>
</dbReference>
<evidence type="ECO:0000256" key="2">
    <source>
        <dbReference type="ARBA" id="ARBA00022448"/>
    </source>
</evidence>
<dbReference type="PROSITE" id="PS52016">
    <property type="entry name" value="TONB_DEPENDENT_REC_3"/>
    <property type="match status" value="1"/>
</dbReference>
<dbReference type="GO" id="GO:0009279">
    <property type="term" value="C:cell outer membrane"/>
    <property type="evidence" value="ECO:0007669"/>
    <property type="project" value="UniProtKB-SubCell"/>
</dbReference>
<dbReference type="Pfam" id="PF13715">
    <property type="entry name" value="CarbopepD_reg_2"/>
    <property type="match status" value="1"/>
</dbReference>
<dbReference type="Pfam" id="PF14905">
    <property type="entry name" value="OMP_b-brl_3"/>
    <property type="match status" value="1"/>
</dbReference>
<evidence type="ECO:0000256" key="5">
    <source>
        <dbReference type="ARBA" id="ARBA00023136"/>
    </source>
</evidence>
<keyword evidence="12" id="KW-1185">Reference proteome</keyword>
<comment type="subcellular location">
    <subcellularLocation>
        <location evidence="1 7">Cell outer membrane</location>
        <topology evidence="1 7">Multi-pass membrane protein</topology>
    </subcellularLocation>
</comment>
<feature type="domain" description="TonB-dependent receptor plug" evidence="9">
    <location>
        <begin position="147"/>
        <end position="224"/>
    </location>
</feature>